<dbReference type="PANTHER" id="PTHR10202">
    <property type="entry name" value="PRESENILIN"/>
    <property type="match status" value="1"/>
</dbReference>
<gene>
    <name evidence="10" type="ORF">OXX778_LOCUS19602</name>
</gene>
<feature type="transmembrane region" description="Helical" evidence="8">
    <location>
        <begin position="165"/>
        <end position="182"/>
    </location>
</feature>
<reference evidence="10" key="1">
    <citation type="submission" date="2021-02" db="EMBL/GenBank/DDBJ databases">
        <authorList>
            <person name="Nowell W R."/>
        </authorList>
    </citation>
    <scope>NUCLEOTIDE SEQUENCE</scope>
    <source>
        <strain evidence="10">Ploen Becks lab</strain>
    </source>
</reference>
<dbReference type="OrthoDB" id="6418340at2759"/>
<dbReference type="PRINTS" id="PR01072">
    <property type="entry name" value="PRESENILIN"/>
</dbReference>
<keyword evidence="8" id="KW-0645">Protease</keyword>
<dbReference type="GO" id="GO:0005789">
    <property type="term" value="C:endoplasmic reticulum membrane"/>
    <property type="evidence" value="ECO:0007669"/>
    <property type="project" value="UniProtKB-SubCell"/>
</dbReference>
<feature type="transmembrane region" description="Helical" evidence="8">
    <location>
        <begin position="359"/>
        <end position="378"/>
    </location>
</feature>
<keyword evidence="5 8" id="KW-1133">Transmembrane helix</keyword>
<comment type="domain">
    <text evidence="8">The PAL motif is required for normal active site conformation.</text>
</comment>
<evidence type="ECO:0000256" key="6">
    <source>
        <dbReference type="ARBA" id="ARBA00023034"/>
    </source>
</evidence>
<keyword evidence="6 8" id="KW-0333">Golgi apparatus</keyword>
<keyword evidence="9" id="KW-0175">Coiled coil</keyword>
<keyword evidence="8" id="KW-0378">Hydrolase</keyword>
<sequence>MPDPIEEADFDLKYTPKQALSILKPVTLCMLFTLIIVIITYKARGITDNRENLLTKDGFKATFKTSSKDSTIKSKELIHMALTFLTGLVISTLTILLIVYFNLTKILTFIISFTILVLFIFVNSFFWYTIATYFNLTIDLITSFILVINNAFLSYTSLMWKSPKIMTQFYHIYLSVLLAWYLDTLTPTWLGWMMLIILSIWDLIAVIPQHGPLNMIIKIIDKRGDKLPTALIYSTFFQWKYLGLYKEINKVNKINRNMNNNIDEQRDESQQLKTDKEVNRIIKTYLANDQNENVMNENLDNDDEGPKLGIGDFVFYSLLIAKSASQMNNFTIISCILAILFGLLMTMFLVALLNRPLPALPISIFLAVFIFFVSEFSVGPFCNKSNLEQVFI</sequence>
<feature type="transmembrane region" description="Helical" evidence="8">
    <location>
        <begin position="106"/>
        <end position="127"/>
    </location>
</feature>
<evidence type="ECO:0000256" key="3">
    <source>
        <dbReference type="ARBA" id="ARBA00022824"/>
    </source>
</evidence>
<evidence type="ECO:0000256" key="1">
    <source>
        <dbReference type="ARBA" id="ARBA00008604"/>
    </source>
</evidence>
<feature type="transmembrane region" description="Helical" evidence="8">
    <location>
        <begin position="133"/>
        <end position="153"/>
    </location>
</feature>
<accession>A0A814LSQ6</accession>
<feature type="transmembrane region" description="Helical" evidence="8">
    <location>
        <begin position="77"/>
        <end position="99"/>
    </location>
</feature>
<keyword evidence="2 8" id="KW-0812">Transmembrane</keyword>
<dbReference type="Proteomes" id="UP000663879">
    <property type="component" value="Unassembled WGS sequence"/>
</dbReference>
<dbReference type="GO" id="GO:0016485">
    <property type="term" value="P:protein processing"/>
    <property type="evidence" value="ECO:0007669"/>
    <property type="project" value="InterPro"/>
</dbReference>
<keyword evidence="7 8" id="KW-0472">Membrane</keyword>
<comment type="subunit">
    <text evidence="8">Homodimer.</text>
</comment>
<organism evidence="10 11">
    <name type="scientific">Brachionus calyciflorus</name>
    <dbReference type="NCBI Taxonomy" id="104777"/>
    <lineage>
        <taxon>Eukaryota</taxon>
        <taxon>Metazoa</taxon>
        <taxon>Spiralia</taxon>
        <taxon>Gnathifera</taxon>
        <taxon>Rotifera</taxon>
        <taxon>Eurotatoria</taxon>
        <taxon>Monogononta</taxon>
        <taxon>Pseudotrocha</taxon>
        <taxon>Ploima</taxon>
        <taxon>Brachionidae</taxon>
        <taxon>Brachionus</taxon>
    </lineage>
</organism>
<comment type="function">
    <text evidence="8">Probable subunit of the gamma-secretase complex, an endoprotease complex that catalyzes the intramembrane cleavage of integral membrane proteins such as Notch receptors.</text>
</comment>
<keyword evidence="11" id="KW-1185">Reference proteome</keyword>
<evidence type="ECO:0000256" key="9">
    <source>
        <dbReference type="SAM" id="Coils"/>
    </source>
</evidence>
<keyword evidence="4 8" id="KW-0914">Notch signaling pathway</keyword>
<dbReference type="GO" id="GO:0070765">
    <property type="term" value="C:gamma-secretase complex"/>
    <property type="evidence" value="ECO:0007669"/>
    <property type="project" value="TreeGrafter"/>
</dbReference>
<comment type="caution">
    <text evidence="10">The sequence shown here is derived from an EMBL/GenBank/DDBJ whole genome shotgun (WGS) entry which is preliminary data.</text>
</comment>
<comment type="subcellular location">
    <subcellularLocation>
        <location evidence="8">Endoplasmic reticulum membrane</location>
        <topology evidence="8">Multi-pass membrane protein</topology>
    </subcellularLocation>
    <subcellularLocation>
        <location evidence="8">Golgi apparatus membrane</location>
        <topology evidence="8">Multi-pass membrane protein</topology>
    </subcellularLocation>
</comment>
<name>A0A814LSQ6_9BILA</name>
<feature type="transmembrane region" description="Helical" evidence="8">
    <location>
        <begin position="330"/>
        <end position="353"/>
    </location>
</feature>
<feature type="transmembrane region" description="Helical" evidence="8">
    <location>
        <begin position="188"/>
        <end position="208"/>
    </location>
</feature>
<feature type="transmembrane region" description="Helical" evidence="8">
    <location>
        <begin position="22"/>
        <end position="41"/>
    </location>
</feature>
<dbReference type="InterPro" id="IPR006639">
    <property type="entry name" value="Preselin/SPP"/>
</dbReference>
<dbReference type="InterPro" id="IPR042524">
    <property type="entry name" value="Presenilin_C"/>
</dbReference>
<dbReference type="GO" id="GO:0000139">
    <property type="term" value="C:Golgi membrane"/>
    <property type="evidence" value="ECO:0007669"/>
    <property type="project" value="UniProtKB-SubCell"/>
</dbReference>
<dbReference type="EMBL" id="CAJNOC010006028">
    <property type="protein sequence ID" value="CAF1068163.1"/>
    <property type="molecule type" value="Genomic_DNA"/>
</dbReference>
<keyword evidence="3 8" id="KW-0256">Endoplasmic reticulum</keyword>
<dbReference type="PANTHER" id="PTHR10202:SF13">
    <property type="entry name" value="PRESENILIN HOMOLOG"/>
    <property type="match status" value="1"/>
</dbReference>
<dbReference type="Gene3D" id="1.10.472.100">
    <property type="entry name" value="Presenilin"/>
    <property type="match status" value="1"/>
</dbReference>
<dbReference type="Pfam" id="PF01080">
    <property type="entry name" value="Presenilin"/>
    <property type="match status" value="1"/>
</dbReference>
<dbReference type="EC" id="3.4.23.-" evidence="8"/>
<dbReference type="GO" id="GO:0006509">
    <property type="term" value="P:membrane protein ectodomain proteolysis"/>
    <property type="evidence" value="ECO:0007669"/>
    <property type="project" value="TreeGrafter"/>
</dbReference>
<evidence type="ECO:0000313" key="10">
    <source>
        <dbReference type="EMBL" id="CAF1068163.1"/>
    </source>
</evidence>
<feature type="coiled-coil region" evidence="9">
    <location>
        <begin position="248"/>
        <end position="275"/>
    </location>
</feature>
<evidence type="ECO:0000256" key="7">
    <source>
        <dbReference type="ARBA" id="ARBA00023136"/>
    </source>
</evidence>
<evidence type="ECO:0000313" key="11">
    <source>
        <dbReference type="Proteomes" id="UP000663879"/>
    </source>
</evidence>
<dbReference type="InterPro" id="IPR001108">
    <property type="entry name" value="Peptidase_A22A"/>
</dbReference>
<proteinExistence type="inferred from homology"/>
<dbReference type="GO" id="GO:0007219">
    <property type="term" value="P:Notch signaling pathway"/>
    <property type="evidence" value="ECO:0007669"/>
    <property type="project" value="UniProtKB-KW"/>
</dbReference>
<comment type="similarity">
    <text evidence="1 8">Belongs to the peptidase A22A family.</text>
</comment>
<evidence type="ECO:0000256" key="8">
    <source>
        <dbReference type="RuleBase" id="RU361148"/>
    </source>
</evidence>
<dbReference type="AlphaFoldDB" id="A0A814LSQ6"/>
<evidence type="ECO:0000256" key="5">
    <source>
        <dbReference type="ARBA" id="ARBA00022989"/>
    </source>
</evidence>
<dbReference type="GO" id="GO:0042500">
    <property type="term" value="F:aspartic endopeptidase activity, intramembrane cleaving"/>
    <property type="evidence" value="ECO:0007669"/>
    <property type="project" value="InterPro"/>
</dbReference>
<dbReference type="SMART" id="SM00730">
    <property type="entry name" value="PSN"/>
    <property type="match status" value="1"/>
</dbReference>
<protein>
    <recommendedName>
        <fullName evidence="8">Presenilin</fullName>
        <ecNumber evidence="8">3.4.23.-</ecNumber>
    </recommendedName>
</protein>
<evidence type="ECO:0000256" key="4">
    <source>
        <dbReference type="ARBA" id="ARBA00022976"/>
    </source>
</evidence>
<evidence type="ECO:0000256" key="2">
    <source>
        <dbReference type="ARBA" id="ARBA00022692"/>
    </source>
</evidence>